<name>A0A2G5BIQ6_COERN</name>
<evidence type="ECO:0000256" key="5">
    <source>
        <dbReference type="ARBA" id="ARBA00022723"/>
    </source>
</evidence>
<keyword evidence="8" id="KW-0464">Manganese</keyword>
<dbReference type="Gene3D" id="3.60.40.10">
    <property type="entry name" value="PPM-type phosphatase domain"/>
    <property type="match status" value="1"/>
</dbReference>
<evidence type="ECO:0000256" key="4">
    <source>
        <dbReference type="ARBA" id="ARBA00013081"/>
    </source>
</evidence>
<dbReference type="GO" id="GO:0004722">
    <property type="term" value="F:protein serine/threonine phosphatase activity"/>
    <property type="evidence" value="ECO:0007669"/>
    <property type="project" value="UniProtKB-EC"/>
</dbReference>
<evidence type="ECO:0000256" key="7">
    <source>
        <dbReference type="ARBA" id="ARBA00022912"/>
    </source>
</evidence>
<feature type="compositionally biased region" description="Basic and acidic residues" evidence="11">
    <location>
        <begin position="313"/>
        <end position="325"/>
    </location>
</feature>
<gene>
    <name evidence="13" type="ORF">COEREDRAFT_79412</name>
</gene>
<dbReference type="Pfam" id="PF00481">
    <property type="entry name" value="PP2C"/>
    <property type="match status" value="1"/>
</dbReference>
<sequence length="419" mass="44626">MGQTLSEPVVEKHTTSGGDERFLYGASAMQGWRISMEDAHTTLLKLGTDGESAFFAVYDGHGGQATAKFAGAELHNFVIKDENYANGKFEEAIKAGYLTADGVLRENPDMANDSSGCTAVCVLLTRDGRVFCGNAGDSRCVISNDGKAEALSHDHKPTDDVEFNRIVSGGGFVEFGRVNGNLALSRAIGDYEFKNNRTLPAEKQIVTANPDVVGRTLTSAHEFLVIACDGIWDCMTNEQVVQFVHAKVVEGKKLDQICEDMMDRCLASESELGGVGCDNMTVIIVALLNGRSEAEWYEHVKAVAEASGQKSSPKIDRPSADADMHDDSNAIINAIISRTAHDVDDDDADIATSDSSPHLSDATSHVDTHADVADAPANDISAHGLSNSSKTAEADKDDLANSPKPAEASKGEQKAASEN</sequence>
<keyword evidence="5" id="KW-0479">Metal-binding</keyword>
<dbReference type="GO" id="GO:0046872">
    <property type="term" value="F:metal ion binding"/>
    <property type="evidence" value="ECO:0007669"/>
    <property type="project" value="UniProtKB-KW"/>
</dbReference>
<evidence type="ECO:0000256" key="2">
    <source>
        <dbReference type="ARBA" id="ARBA00001946"/>
    </source>
</evidence>
<dbReference type="PANTHER" id="PTHR13832">
    <property type="entry name" value="PROTEIN PHOSPHATASE 2C"/>
    <property type="match status" value="1"/>
</dbReference>
<reference evidence="13 14" key="1">
    <citation type="journal article" date="2015" name="Genome Biol. Evol.">
        <title>Phylogenomic analyses indicate that early fungi evolved digesting cell walls of algal ancestors of land plants.</title>
        <authorList>
            <person name="Chang Y."/>
            <person name="Wang S."/>
            <person name="Sekimoto S."/>
            <person name="Aerts A.L."/>
            <person name="Choi C."/>
            <person name="Clum A."/>
            <person name="LaButti K.M."/>
            <person name="Lindquist E.A."/>
            <person name="Yee Ngan C."/>
            <person name="Ohm R.A."/>
            <person name="Salamov A.A."/>
            <person name="Grigoriev I.V."/>
            <person name="Spatafora J.W."/>
            <person name="Berbee M.L."/>
        </authorList>
    </citation>
    <scope>NUCLEOTIDE SEQUENCE [LARGE SCALE GENOMIC DNA]</scope>
    <source>
        <strain evidence="13 14">NRRL 1564</strain>
    </source>
</reference>
<dbReference type="SMART" id="SM00332">
    <property type="entry name" value="PP2Cc"/>
    <property type="match status" value="1"/>
</dbReference>
<comment type="similarity">
    <text evidence="3 10">Belongs to the PP2C family.</text>
</comment>
<keyword evidence="6 10" id="KW-0378">Hydrolase</keyword>
<evidence type="ECO:0000256" key="6">
    <source>
        <dbReference type="ARBA" id="ARBA00022801"/>
    </source>
</evidence>
<evidence type="ECO:0000256" key="3">
    <source>
        <dbReference type="ARBA" id="ARBA00006702"/>
    </source>
</evidence>
<dbReference type="PROSITE" id="PS51746">
    <property type="entry name" value="PPM_2"/>
    <property type="match status" value="1"/>
</dbReference>
<dbReference type="FunFam" id="3.60.40.10:FF:000016">
    <property type="entry name" value="Protein phosphatase 2C"/>
    <property type="match status" value="1"/>
</dbReference>
<evidence type="ECO:0000256" key="11">
    <source>
        <dbReference type="SAM" id="MobiDB-lite"/>
    </source>
</evidence>
<evidence type="ECO:0000313" key="13">
    <source>
        <dbReference type="EMBL" id="PIA18861.1"/>
    </source>
</evidence>
<keyword evidence="14" id="KW-1185">Reference proteome</keyword>
<dbReference type="PROSITE" id="PS01032">
    <property type="entry name" value="PPM_1"/>
    <property type="match status" value="1"/>
</dbReference>
<evidence type="ECO:0000313" key="14">
    <source>
        <dbReference type="Proteomes" id="UP000242474"/>
    </source>
</evidence>
<proteinExistence type="inferred from homology"/>
<organism evidence="13 14">
    <name type="scientific">Coemansia reversa (strain ATCC 12441 / NRRL 1564)</name>
    <dbReference type="NCBI Taxonomy" id="763665"/>
    <lineage>
        <taxon>Eukaryota</taxon>
        <taxon>Fungi</taxon>
        <taxon>Fungi incertae sedis</taxon>
        <taxon>Zoopagomycota</taxon>
        <taxon>Kickxellomycotina</taxon>
        <taxon>Kickxellomycetes</taxon>
        <taxon>Kickxellales</taxon>
        <taxon>Kickxellaceae</taxon>
        <taxon>Coemansia</taxon>
    </lineage>
</organism>
<dbReference type="CDD" id="cd00143">
    <property type="entry name" value="PP2Cc"/>
    <property type="match status" value="1"/>
</dbReference>
<comment type="cofactor">
    <cofactor evidence="2">
        <name>Mg(2+)</name>
        <dbReference type="ChEBI" id="CHEBI:18420"/>
    </cofactor>
</comment>
<feature type="compositionally biased region" description="Basic and acidic residues" evidence="11">
    <location>
        <begin position="407"/>
        <end position="419"/>
    </location>
</feature>
<evidence type="ECO:0000256" key="1">
    <source>
        <dbReference type="ARBA" id="ARBA00001936"/>
    </source>
</evidence>
<dbReference type="EC" id="3.1.3.16" evidence="4"/>
<comment type="catalytic activity">
    <reaction evidence="9">
        <text>O-phospho-L-threonyl-[protein] + H2O = L-threonyl-[protein] + phosphate</text>
        <dbReference type="Rhea" id="RHEA:47004"/>
        <dbReference type="Rhea" id="RHEA-COMP:11060"/>
        <dbReference type="Rhea" id="RHEA-COMP:11605"/>
        <dbReference type="ChEBI" id="CHEBI:15377"/>
        <dbReference type="ChEBI" id="CHEBI:30013"/>
        <dbReference type="ChEBI" id="CHEBI:43474"/>
        <dbReference type="ChEBI" id="CHEBI:61977"/>
        <dbReference type="EC" id="3.1.3.16"/>
    </reaction>
    <physiologicalReaction direction="left-to-right" evidence="9">
        <dbReference type="Rhea" id="RHEA:47005"/>
    </physiologicalReaction>
</comment>
<feature type="domain" description="PPM-type phosphatase" evidence="12">
    <location>
        <begin position="23"/>
        <end position="287"/>
    </location>
</feature>
<feature type="region of interest" description="Disordered" evidence="11">
    <location>
        <begin position="305"/>
        <end position="325"/>
    </location>
</feature>
<dbReference type="InterPro" id="IPR036457">
    <property type="entry name" value="PPM-type-like_dom_sf"/>
</dbReference>
<dbReference type="Proteomes" id="UP000242474">
    <property type="component" value="Unassembled WGS sequence"/>
</dbReference>
<accession>A0A2G5BIQ6</accession>
<dbReference type="EMBL" id="KZ303488">
    <property type="protein sequence ID" value="PIA18861.1"/>
    <property type="molecule type" value="Genomic_DNA"/>
</dbReference>
<dbReference type="AlphaFoldDB" id="A0A2G5BIQ6"/>
<keyword evidence="7 10" id="KW-0904">Protein phosphatase</keyword>
<dbReference type="SUPFAM" id="SSF81606">
    <property type="entry name" value="PP2C-like"/>
    <property type="match status" value="1"/>
</dbReference>
<evidence type="ECO:0000259" key="12">
    <source>
        <dbReference type="PROSITE" id="PS51746"/>
    </source>
</evidence>
<dbReference type="InterPro" id="IPR015655">
    <property type="entry name" value="PP2C"/>
</dbReference>
<evidence type="ECO:0000256" key="10">
    <source>
        <dbReference type="RuleBase" id="RU003465"/>
    </source>
</evidence>
<comment type="cofactor">
    <cofactor evidence="1">
        <name>Mn(2+)</name>
        <dbReference type="ChEBI" id="CHEBI:29035"/>
    </cofactor>
</comment>
<evidence type="ECO:0000256" key="9">
    <source>
        <dbReference type="ARBA" id="ARBA00048832"/>
    </source>
</evidence>
<dbReference type="InterPro" id="IPR000222">
    <property type="entry name" value="PP2C_BS"/>
</dbReference>
<protein>
    <recommendedName>
        <fullName evidence="4">protein-serine/threonine phosphatase</fullName>
        <ecNumber evidence="4">3.1.3.16</ecNumber>
    </recommendedName>
</protein>
<dbReference type="InterPro" id="IPR001932">
    <property type="entry name" value="PPM-type_phosphatase-like_dom"/>
</dbReference>
<feature type="region of interest" description="Disordered" evidence="11">
    <location>
        <begin position="346"/>
        <end position="419"/>
    </location>
</feature>
<evidence type="ECO:0000256" key="8">
    <source>
        <dbReference type="ARBA" id="ARBA00023211"/>
    </source>
</evidence>
<dbReference type="STRING" id="763665.A0A2G5BIQ6"/>
<dbReference type="PANTHER" id="PTHR13832:SF565">
    <property type="entry name" value="AT28366P-RELATED"/>
    <property type="match status" value="1"/>
</dbReference>
<dbReference type="OrthoDB" id="10264738at2759"/>